<sequence length="103" mass="11812">MGDHRVAGRRKQLNLCFHEEDLIFGPRRKPASSNELTRAGFQTIEENRDKAFKPVFGLFGNFYEVSCHFSLKVGHFSISTNAGRILYTSYKRYKRSVAFGCDS</sequence>
<proteinExistence type="predicted"/>
<dbReference type="AlphaFoldDB" id="A0A645IYD2"/>
<protein>
    <submittedName>
        <fullName evidence="1">Uncharacterized protein</fullName>
    </submittedName>
</protein>
<evidence type="ECO:0000313" key="1">
    <source>
        <dbReference type="EMBL" id="MPN55900.1"/>
    </source>
</evidence>
<dbReference type="EMBL" id="VSSQ01125638">
    <property type="protein sequence ID" value="MPN55900.1"/>
    <property type="molecule type" value="Genomic_DNA"/>
</dbReference>
<accession>A0A645IYD2</accession>
<comment type="caution">
    <text evidence="1">The sequence shown here is derived from an EMBL/GenBank/DDBJ whole genome shotgun (WGS) entry which is preliminary data.</text>
</comment>
<reference evidence="1" key="1">
    <citation type="submission" date="2019-08" db="EMBL/GenBank/DDBJ databases">
        <authorList>
            <person name="Kucharzyk K."/>
            <person name="Murdoch R.W."/>
            <person name="Higgins S."/>
            <person name="Loffler F."/>
        </authorList>
    </citation>
    <scope>NUCLEOTIDE SEQUENCE</scope>
</reference>
<organism evidence="1">
    <name type="scientific">bioreactor metagenome</name>
    <dbReference type="NCBI Taxonomy" id="1076179"/>
    <lineage>
        <taxon>unclassified sequences</taxon>
        <taxon>metagenomes</taxon>
        <taxon>ecological metagenomes</taxon>
    </lineage>
</organism>
<name>A0A645IYD2_9ZZZZ</name>
<gene>
    <name evidence="1" type="ORF">SDC9_203584</name>
</gene>